<dbReference type="RefSeq" id="WP_344103339.1">
    <property type="nucleotide sequence ID" value="NZ_BAAANL010000005.1"/>
</dbReference>
<reference evidence="2" key="1">
    <citation type="journal article" date="2019" name="Int. J. Syst. Evol. Microbiol.">
        <title>The Global Catalogue of Microorganisms (GCM) 10K type strain sequencing project: providing services to taxonomists for standard genome sequencing and annotation.</title>
        <authorList>
            <consortium name="The Broad Institute Genomics Platform"/>
            <consortium name="The Broad Institute Genome Sequencing Center for Infectious Disease"/>
            <person name="Wu L."/>
            <person name="Ma J."/>
        </authorList>
    </citation>
    <scope>NUCLEOTIDE SEQUENCE [LARGE SCALE GENOMIC DNA]</scope>
    <source>
        <strain evidence="2">JCM 14326</strain>
    </source>
</reference>
<sequence length="64" mass="7383">MHHKILNSAMEAAKAGLRMKRMHVEFWFIECPCGWSTKIHTPSQNPGEEAAKIDRIFGEHRAHL</sequence>
<keyword evidence="2" id="KW-1185">Reference proteome</keyword>
<accession>A0ABP4ZPD0</accession>
<dbReference type="EMBL" id="BAAANL010000005">
    <property type="protein sequence ID" value="GAA1866004.1"/>
    <property type="molecule type" value="Genomic_DNA"/>
</dbReference>
<evidence type="ECO:0000313" key="1">
    <source>
        <dbReference type="EMBL" id="GAA1866004.1"/>
    </source>
</evidence>
<gene>
    <name evidence="1" type="ORF">GCM10009751_25190</name>
</gene>
<name>A0ABP4ZPD0_9MICO</name>
<dbReference type="Proteomes" id="UP001501094">
    <property type="component" value="Unassembled WGS sequence"/>
</dbReference>
<comment type="caution">
    <text evidence="1">The sequence shown here is derived from an EMBL/GenBank/DDBJ whole genome shotgun (WGS) entry which is preliminary data.</text>
</comment>
<proteinExistence type="predicted"/>
<organism evidence="1 2">
    <name type="scientific">Myceligenerans crystallogenes</name>
    <dbReference type="NCBI Taxonomy" id="316335"/>
    <lineage>
        <taxon>Bacteria</taxon>
        <taxon>Bacillati</taxon>
        <taxon>Actinomycetota</taxon>
        <taxon>Actinomycetes</taxon>
        <taxon>Micrococcales</taxon>
        <taxon>Promicromonosporaceae</taxon>
        <taxon>Myceligenerans</taxon>
    </lineage>
</organism>
<protein>
    <submittedName>
        <fullName evidence="1">Uncharacterized protein</fullName>
    </submittedName>
</protein>
<evidence type="ECO:0000313" key="2">
    <source>
        <dbReference type="Proteomes" id="UP001501094"/>
    </source>
</evidence>